<feature type="compositionally biased region" description="Polar residues" evidence="1">
    <location>
        <begin position="1"/>
        <end position="11"/>
    </location>
</feature>
<feature type="non-terminal residue" evidence="2">
    <location>
        <position position="1"/>
    </location>
</feature>
<protein>
    <submittedName>
        <fullName evidence="2">Uncharacterized protein</fullName>
    </submittedName>
</protein>
<gene>
    <name evidence="2" type="ORF">S06H3_60597</name>
</gene>
<sequence length="42" mass="4567">SGLASILSNTERVQKGPGITPEQKGWLELVKKDTYGILRILG</sequence>
<dbReference type="AlphaFoldDB" id="X1NS28"/>
<feature type="region of interest" description="Disordered" evidence="1">
    <location>
        <begin position="1"/>
        <end position="21"/>
    </location>
</feature>
<name>X1NS28_9ZZZZ</name>
<organism evidence="2">
    <name type="scientific">marine sediment metagenome</name>
    <dbReference type="NCBI Taxonomy" id="412755"/>
    <lineage>
        <taxon>unclassified sequences</taxon>
        <taxon>metagenomes</taxon>
        <taxon>ecological metagenomes</taxon>
    </lineage>
</organism>
<evidence type="ECO:0000256" key="1">
    <source>
        <dbReference type="SAM" id="MobiDB-lite"/>
    </source>
</evidence>
<accession>X1NS28</accession>
<reference evidence="2" key="1">
    <citation type="journal article" date="2014" name="Front. Microbiol.">
        <title>High frequency of phylogenetically diverse reductive dehalogenase-homologous genes in deep subseafloor sedimentary metagenomes.</title>
        <authorList>
            <person name="Kawai M."/>
            <person name="Futagami T."/>
            <person name="Toyoda A."/>
            <person name="Takaki Y."/>
            <person name="Nishi S."/>
            <person name="Hori S."/>
            <person name="Arai W."/>
            <person name="Tsubouchi T."/>
            <person name="Morono Y."/>
            <person name="Uchiyama I."/>
            <person name="Ito T."/>
            <person name="Fujiyama A."/>
            <person name="Inagaki F."/>
            <person name="Takami H."/>
        </authorList>
    </citation>
    <scope>NUCLEOTIDE SEQUENCE</scope>
    <source>
        <strain evidence="2">Expedition CK06-06</strain>
    </source>
</reference>
<proteinExistence type="predicted"/>
<comment type="caution">
    <text evidence="2">The sequence shown here is derived from an EMBL/GenBank/DDBJ whole genome shotgun (WGS) entry which is preliminary data.</text>
</comment>
<evidence type="ECO:0000313" key="2">
    <source>
        <dbReference type="EMBL" id="GAI46872.1"/>
    </source>
</evidence>
<dbReference type="EMBL" id="BARV01039560">
    <property type="protein sequence ID" value="GAI46872.1"/>
    <property type="molecule type" value="Genomic_DNA"/>
</dbReference>